<evidence type="ECO:0000256" key="7">
    <source>
        <dbReference type="ARBA" id="ARBA00022679"/>
    </source>
</evidence>
<dbReference type="GO" id="GO:0009029">
    <property type="term" value="F:lipid-A 4'-kinase activity"/>
    <property type="evidence" value="ECO:0007669"/>
    <property type="project" value="UniProtKB-EC"/>
</dbReference>
<evidence type="ECO:0000256" key="3">
    <source>
        <dbReference type="ARBA" id="ARBA00012071"/>
    </source>
</evidence>
<comment type="function">
    <text evidence="1 13">Transfers the gamma-phosphate of ATP to the 4'-position of a tetraacyldisaccharide 1-phosphate intermediate (termed DS-1-P) to form tetraacyldisaccharide 1,4'-bis-phosphate (lipid IVA).</text>
</comment>
<dbReference type="Proteomes" id="UP001269819">
    <property type="component" value="Unassembled WGS sequence"/>
</dbReference>
<accession>A0ABU3VXS9</accession>
<evidence type="ECO:0000256" key="2">
    <source>
        <dbReference type="ARBA" id="ARBA00004870"/>
    </source>
</evidence>
<keyword evidence="8 13" id="KW-0547">Nucleotide-binding</keyword>
<dbReference type="SUPFAM" id="SSF52540">
    <property type="entry name" value="P-loop containing nucleoside triphosphate hydrolases"/>
    <property type="match status" value="1"/>
</dbReference>
<comment type="pathway">
    <text evidence="2 13">Glycolipid biosynthesis; lipid IV(A) biosynthesis; lipid IV(A) from (3R)-3-hydroxytetradecanoyl-[acyl-carrier-protein] and UDP-N-acetyl-alpha-D-glucosamine: step 6/6.</text>
</comment>
<dbReference type="InterPro" id="IPR027417">
    <property type="entry name" value="P-loop_NTPase"/>
</dbReference>
<gene>
    <name evidence="13 14" type="primary">lpxK</name>
    <name evidence="14" type="ORF">RYS15_10370</name>
</gene>
<keyword evidence="10 13" id="KW-0067">ATP-binding</keyword>
<evidence type="ECO:0000256" key="10">
    <source>
        <dbReference type="ARBA" id="ARBA00022840"/>
    </source>
</evidence>
<keyword evidence="7 13" id="KW-0808">Transferase</keyword>
<proteinExistence type="inferred from homology"/>
<protein>
    <recommendedName>
        <fullName evidence="4 13">Tetraacyldisaccharide 4'-kinase</fullName>
        <ecNumber evidence="3 13">2.7.1.130</ecNumber>
    </recommendedName>
    <alternativeName>
        <fullName evidence="12 13">Lipid A 4'-kinase</fullName>
    </alternativeName>
</protein>
<comment type="similarity">
    <text evidence="13">Belongs to the LpxK family.</text>
</comment>
<evidence type="ECO:0000256" key="8">
    <source>
        <dbReference type="ARBA" id="ARBA00022741"/>
    </source>
</evidence>
<dbReference type="EMBL" id="JAWIIJ010000006">
    <property type="protein sequence ID" value="MDV2079095.1"/>
    <property type="molecule type" value="Genomic_DNA"/>
</dbReference>
<dbReference type="InterPro" id="IPR003758">
    <property type="entry name" value="LpxK"/>
</dbReference>
<evidence type="ECO:0000256" key="11">
    <source>
        <dbReference type="ARBA" id="ARBA00023098"/>
    </source>
</evidence>
<dbReference type="HAMAP" id="MF_00409">
    <property type="entry name" value="LpxK"/>
    <property type="match status" value="1"/>
</dbReference>
<comment type="caution">
    <text evidence="13">Lacks conserved residue(s) required for the propagation of feature annotation.</text>
</comment>
<comment type="catalytic activity">
    <reaction evidence="13">
        <text>a lipid A disaccharide + ATP = a lipid IVA + ADP + H(+)</text>
        <dbReference type="Rhea" id="RHEA:67840"/>
        <dbReference type="ChEBI" id="CHEBI:15378"/>
        <dbReference type="ChEBI" id="CHEBI:30616"/>
        <dbReference type="ChEBI" id="CHEBI:176343"/>
        <dbReference type="ChEBI" id="CHEBI:176425"/>
        <dbReference type="ChEBI" id="CHEBI:456216"/>
        <dbReference type="EC" id="2.7.1.130"/>
    </reaction>
</comment>
<dbReference type="PANTHER" id="PTHR42724">
    <property type="entry name" value="TETRAACYLDISACCHARIDE 4'-KINASE"/>
    <property type="match status" value="1"/>
</dbReference>
<keyword evidence="5 13" id="KW-0444">Lipid biosynthesis</keyword>
<evidence type="ECO:0000256" key="4">
    <source>
        <dbReference type="ARBA" id="ARBA00016436"/>
    </source>
</evidence>
<dbReference type="RefSeq" id="WP_316973723.1">
    <property type="nucleotide sequence ID" value="NZ_JAWIIJ010000006.1"/>
</dbReference>
<evidence type="ECO:0000313" key="14">
    <source>
        <dbReference type="EMBL" id="MDV2079095.1"/>
    </source>
</evidence>
<dbReference type="Pfam" id="PF02606">
    <property type="entry name" value="LpxK"/>
    <property type="match status" value="1"/>
</dbReference>
<keyword evidence="9 13" id="KW-0418">Kinase</keyword>
<sequence length="341" mass="37493">MTAPVERLWYGQGRPLWPLWPLAWLYRSIARRRRLNARGEGANPSLSRPVIVVGNITAGGTGKSPLTAWLVAFLRDQGWSPVILTRGYGGRSKHHPLTVQPDSDVQLVGDEPLMLAQQCGCPVVVDPKRYRGGQWAIDQKLGDILVCDDGLQHYALPRDLELAVFDGERGMGNGAPIPVGPLREPPERLASVDAVVTNGHAPLQLDHPHQYCMTLAPTRVRHLHSGQCHDVAWLAGKRVRAVAGIGNPERFFNTLRHLGADVRGQPFGDHHRFHAGDLAVEPGEALLMTAKDAVKCRHLAPEESWVLDVEAQLPDAFGEFLLKRLAGLQPCTYGTRINPSD</sequence>
<keyword evidence="15" id="KW-1185">Reference proteome</keyword>
<evidence type="ECO:0000256" key="6">
    <source>
        <dbReference type="ARBA" id="ARBA00022556"/>
    </source>
</evidence>
<keyword evidence="6 13" id="KW-0441">Lipid A biosynthesis</keyword>
<dbReference type="PANTHER" id="PTHR42724:SF1">
    <property type="entry name" value="TETRAACYLDISACCHARIDE 4'-KINASE, MITOCHONDRIAL-RELATED"/>
    <property type="match status" value="1"/>
</dbReference>
<keyword evidence="11 13" id="KW-0443">Lipid metabolism</keyword>
<reference evidence="14 15" key="1">
    <citation type="submission" date="2023-10" db="EMBL/GenBank/DDBJ databases">
        <title>Characteristics and mechanism of a salt-tolerant marine origin heterotrophic nitrifying- aerobic denitrifying bacteria Marinobacter xestospongiae HN1.</title>
        <authorList>
            <person name="Qi R."/>
        </authorList>
    </citation>
    <scope>NUCLEOTIDE SEQUENCE [LARGE SCALE GENOMIC DNA]</scope>
    <source>
        <strain evidence="14 15">HN1</strain>
    </source>
</reference>
<evidence type="ECO:0000256" key="9">
    <source>
        <dbReference type="ARBA" id="ARBA00022777"/>
    </source>
</evidence>
<organism evidence="14 15">
    <name type="scientific">Marinobacter xestospongiae</name>
    <dbReference type="NCBI Taxonomy" id="994319"/>
    <lineage>
        <taxon>Bacteria</taxon>
        <taxon>Pseudomonadati</taxon>
        <taxon>Pseudomonadota</taxon>
        <taxon>Gammaproteobacteria</taxon>
        <taxon>Pseudomonadales</taxon>
        <taxon>Marinobacteraceae</taxon>
        <taxon>Marinobacter</taxon>
    </lineage>
</organism>
<evidence type="ECO:0000256" key="12">
    <source>
        <dbReference type="ARBA" id="ARBA00029757"/>
    </source>
</evidence>
<comment type="caution">
    <text evidence="14">The sequence shown here is derived from an EMBL/GenBank/DDBJ whole genome shotgun (WGS) entry which is preliminary data.</text>
</comment>
<evidence type="ECO:0000256" key="13">
    <source>
        <dbReference type="HAMAP-Rule" id="MF_00409"/>
    </source>
</evidence>
<evidence type="ECO:0000313" key="15">
    <source>
        <dbReference type="Proteomes" id="UP001269819"/>
    </source>
</evidence>
<name>A0ABU3VXS9_9GAMM</name>
<dbReference type="EC" id="2.7.1.130" evidence="3 13"/>
<evidence type="ECO:0000256" key="1">
    <source>
        <dbReference type="ARBA" id="ARBA00002274"/>
    </source>
</evidence>
<evidence type="ECO:0000256" key="5">
    <source>
        <dbReference type="ARBA" id="ARBA00022516"/>
    </source>
</evidence>
<dbReference type="NCBIfam" id="TIGR00682">
    <property type="entry name" value="lpxK"/>
    <property type="match status" value="1"/>
</dbReference>